<keyword evidence="3" id="KW-1185">Reference proteome</keyword>
<keyword evidence="1" id="KW-1133">Transmembrane helix</keyword>
<organism evidence="2 3">
    <name type="scientific">Jeotgalibacillus alimentarius</name>
    <dbReference type="NCBI Taxonomy" id="135826"/>
    <lineage>
        <taxon>Bacteria</taxon>
        <taxon>Bacillati</taxon>
        <taxon>Bacillota</taxon>
        <taxon>Bacilli</taxon>
        <taxon>Bacillales</taxon>
        <taxon>Caryophanaceae</taxon>
        <taxon>Jeotgalibacillus</taxon>
    </lineage>
</organism>
<evidence type="ECO:0000313" key="2">
    <source>
        <dbReference type="EMBL" id="KIL51471.1"/>
    </source>
</evidence>
<dbReference type="AlphaFoldDB" id="A0A0C2W4E3"/>
<comment type="caution">
    <text evidence="2">The sequence shown here is derived from an EMBL/GenBank/DDBJ whole genome shotgun (WGS) entry which is preliminary data.</text>
</comment>
<keyword evidence="1" id="KW-0472">Membrane</keyword>
<sequence>MNDFYEVRQGVMMKKTLIALAIVIVVAIGGIVIYNSVTQEPNPQVILDHSDNTFVFPECFEQDEPSNYIEQSDLEQARSLDYEPGGSCTENIVEE</sequence>
<dbReference type="Proteomes" id="UP000031950">
    <property type="component" value="Unassembled WGS sequence"/>
</dbReference>
<gene>
    <name evidence="2" type="ORF">KP77_09830</name>
</gene>
<evidence type="ECO:0000256" key="1">
    <source>
        <dbReference type="SAM" id="Phobius"/>
    </source>
</evidence>
<protein>
    <submittedName>
        <fullName evidence="2">Uncharacterized protein</fullName>
    </submittedName>
</protein>
<dbReference type="EMBL" id="JXRQ01000015">
    <property type="protein sequence ID" value="KIL51471.1"/>
    <property type="molecule type" value="Genomic_DNA"/>
</dbReference>
<evidence type="ECO:0000313" key="3">
    <source>
        <dbReference type="Proteomes" id="UP000031950"/>
    </source>
</evidence>
<name>A0A0C2W4E3_9BACL</name>
<keyword evidence="1" id="KW-0812">Transmembrane</keyword>
<accession>A0A0C2W4E3</accession>
<feature type="transmembrane region" description="Helical" evidence="1">
    <location>
        <begin position="17"/>
        <end position="37"/>
    </location>
</feature>
<dbReference type="PATRIC" id="fig|135826.4.peg.978"/>
<reference evidence="2 3" key="1">
    <citation type="submission" date="2015-01" db="EMBL/GenBank/DDBJ databases">
        <title>Genome sequence of Jeotgalibacillus alimentarius.</title>
        <authorList>
            <person name="Goh K.M."/>
            <person name="Chan K.-G."/>
            <person name="Yaakop A.S."/>
            <person name="Ee R."/>
            <person name="Gan H.M."/>
            <person name="Chan C.S."/>
        </authorList>
    </citation>
    <scope>NUCLEOTIDE SEQUENCE [LARGE SCALE GENOMIC DNA]</scope>
    <source>
        <strain evidence="2 3">YKJ-13</strain>
    </source>
</reference>
<proteinExistence type="predicted"/>